<dbReference type="NCBIfam" id="TIGR00128">
    <property type="entry name" value="fabD"/>
    <property type="match status" value="1"/>
</dbReference>
<dbReference type="PANTHER" id="PTHR42681:SF1">
    <property type="entry name" value="MALONYL-COA-ACYL CARRIER PROTEIN TRANSACYLASE, MITOCHONDRIAL"/>
    <property type="match status" value="1"/>
</dbReference>
<dbReference type="EC" id="2.3.1.39" evidence="4"/>
<dbReference type="Gene3D" id="3.30.70.250">
    <property type="entry name" value="Malonyl-CoA ACP transacylase, ACP-binding"/>
    <property type="match status" value="1"/>
</dbReference>
<feature type="domain" description="Malonyl-CoA:ACP transacylase (MAT)" evidence="6">
    <location>
        <begin position="7"/>
        <end position="298"/>
    </location>
</feature>
<name>A0A1B7LDW7_9FIRM</name>
<sequence length="313" mass="32576">MSKTAFLFPGQGAQYAGMGRELTEAYPAARRVFQEADEALGFALSRLCFEGPAEELQLTVNAQPAILTTAVACLAVLREKGVPAGAAAGHSLGEYGALVAAGTLSFADAVRVVRQRGRFMQEAVPPGAGGMTAVLGLDAPAVEEICRRAGGAGVVEAVNLNCPGQVVIAGDTAALERAAALAKKAGARRLVPLAVSAPFHSSLMRPAGEKLAAVLADVPVAGLQFPVVANVTADYVRAPEEVRQLLVRQVYSPVRWEESMRRLLADGVELFVEMGPGTVLTGLLRKIDRRAACLPAGEPGGLEKVLAYHGEVG</sequence>
<dbReference type="PIRSF" id="PIRSF000446">
    <property type="entry name" value="Mct"/>
    <property type="match status" value="1"/>
</dbReference>
<dbReference type="GO" id="GO:0006633">
    <property type="term" value="P:fatty acid biosynthetic process"/>
    <property type="evidence" value="ECO:0007669"/>
    <property type="project" value="TreeGrafter"/>
</dbReference>
<evidence type="ECO:0000256" key="1">
    <source>
        <dbReference type="ARBA" id="ARBA00022679"/>
    </source>
</evidence>
<dbReference type="FunFam" id="3.30.70.250:FF:000001">
    <property type="entry name" value="Malonyl CoA-acyl carrier protein transacylase"/>
    <property type="match status" value="1"/>
</dbReference>
<feature type="active site" evidence="5">
    <location>
        <position position="200"/>
    </location>
</feature>
<dbReference type="GO" id="GO:0004314">
    <property type="term" value="F:[acyl-carrier-protein] S-malonyltransferase activity"/>
    <property type="evidence" value="ECO:0007669"/>
    <property type="project" value="UniProtKB-EC"/>
</dbReference>
<dbReference type="STRING" id="1838280.A6M21_00285"/>
<dbReference type="InterPro" id="IPR004410">
    <property type="entry name" value="Malonyl_CoA-ACP_transAc_FabD"/>
</dbReference>
<dbReference type="GO" id="GO:0005829">
    <property type="term" value="C:cytosol"/>
    <property type="evidence" value="ECO:0007669"/>
    <property type="project" value="TreeGrafter"/>
</dbReference>
<dbReference type="Pfam" id="PF00698">
    <property type="entry name" value="Acyl_transf_1"/>
    <property type="match status" value="1"/>
</dbReference>
<dbReference type="PANTHER" id="PTHR42681">
    <property type="entry name" value="MALONYL-COA-ACYL CARRIER PROTEIN TRANSACYLASE, MITOCHONDRIAL"/>
    <property type="match status" value="1"/>
</dbReference>
<evidence type="ECO:0000256" key="4">
    <source>
        <dbReference type="PIRNR" id="PIRNR000446"/>
    </source>
</evidence>
<feature type="active site" evidence="5">
    <location>
        <position position="91"/>
    </location>
</feature>
<keyword evidence="8" id="KW-1185">Reference proteome</keyword>
<evidence type="ECO:0000313" key="7">
    <source>
        <dbReference type="EMBL" id="OAT81269.1"/>
    </source>
</evidence>
<dbReference type="OrthoDB" id="9805460at2"/>
<dbReference type="InterPro" id="IPR001227">
    <property type="entry name" value="Ac_transferase_dom_sf"/>
</dbReference>
<comment type="similarity">
    <text evidence="4">Belongs to the fabD family.</text>
</comment>
<dbReference type="RefSeq" id="WP_066668797.1">
    <property type="nucleotide sequence ID" value="NZ_LYVF01000165.1"/>
</dbReference>
<dbReference type="InterPro" id="IPR016036">
    <property type="entry name" value="Malonyl_transacylase_ACP-bd"/>
</dbReference>
<dbReference type="InterPro" id="IPR016035">
    <property type="entry name" value="Acyl_Trfase/lysoPLipase"/>
</dbReference>
<accession>A0A1B7LDW7</accession>
<evidence type="ECO:0000256" key="3">
    <source>
        <dbReference type="ARBA" id="ARBA00048462"/>
    </source>
</evidence>
<evidence type="ECO:0000313" key="8">
    <source>
        <dbReference type="Proteomes" id="UP000078532"/>
    </source>
</evidence>
<comment type="catalytic activity">
    <reaction evidence="3 4">
        <text>holo-[ACP] + malonyl-CoA = malonyl-[ACP] + CoA</text>
        <dbReference type="Rhea" id="RHEA:41792"/>
        <dbReference type="Rhea" id="RHEA-COMP:9623"/>
        <dbReference type="Rhea" id="RHEA-COMP:9685"/>
        <dbReference type="ChEBI" id="CHEBI:57287"/>
        <dbReference type="ChEBI" id="CHEBI:57384"/>
        <dbReference type="ChEBI" id="CHEBI:64479"/>
        <dbReference type="ChEBI" id="CHEBI:78449"/>
        <dbReference type="EC" id="2.3.1.39"/>
    </reaction>
</comment>
<organism evidence="7 8">
    <name type="scientific">Desulfotomaculum copahuensis</name>
    <dbReference type="NCBI Taxonomy" id="1838280"/>
    <lineage>
        <taxon>Bacteria</taxon>
        <taxon>Bacillati</taxon>
        <taxon>Bacillota</taxon>
        <taxon>Clostridia</taxon>
        <taxon>Eubacteriales</taxon>
        <taxon>Desulfotomaculaceae</taxon>
        <taxon>Desulfotomaculum</taxon>
    </lineage>
</organism>
<evidence type="ECO:0000256" key="2">
    <source>
        <dbReference type="ARBA" id="ARBA00023315"/>
    </source>
</evidence>
<dbReference type="Gene3D" id="3.40.366.10">
    <property type="entry name" value="Malonyl-Coenzyme A Acyl Carrier Protein, domain 2"/>
    <property type="match status" value="1"/>
</dbReference>
<reference evidence="7 8" key="1">
    <citation type="submission" date="2016-04" db="EMBL/GenBank/DDBJ databases">
        <authorList>
            <person name="Evans L.H."/>
            <person name="Alamgir A."/>
            <person name="Owens N."/>
            <person name="Weber N.D."/>
            <person name="Virtaneva K."/>
            <person name="Barbian K."/>
            <person name="Babar A."/>
            <person name="Rosenke K."/>
        </authorList>
    </citation>
    <scope>NUCLEOTIDE SEQUENCE [LARGE SCALE GENOMIC DNA]</scope>
    <source>
        <strain evidence="7 8">LMa1</strain>
    </source>
</reference>
<dbReference type="InterPro" id="IPR024925">
    <property type="entry name" value="Malonyl_CoA-ACP_transAc"/>
</dbReference>
<proteinExistence type="inferred from homology"/>
<dbReference type="InterPro" id="IPR050858">
    <property type="entry name" value="Mal-CoA-ACP_Trans/PKS_FabD"/>
</dbReference>
<dbReference type="SUPFAM" id="SSF55048">
    <property type="entry name" value="Probable ACP-binding domain of malonyl-CoA ACP transacylase"/>
    <property type="match status" value="1"/>
</dbReference>
<dbReference type="AlphaFoldDB" id="A0A1B7LDW7"/>
<evidence type="ECO:0000256" key="5">
    <source>
        <dbReference type="PIRSR" id="PIRSR000446-1"/>
    </source>
</evidence>
<comment type="caution">
    <text evidence="7">The sequence shown here is derived from an EMBL/GenBank/DDBJ whole genome shotgun (WGS) entry which is preliminary data.</text>
</comment>
<evidence type="ECO:0000259" key="6">
    <source>
        <dbReference type="SMART" id="SM00827"/>
    </source>
</evidence>
<keyword evidence="2 4" id="KW-0012">Acyltransferase</keyword>
<dbReference type="Proteomes" id="UP000078532">
    <property type="component" value="Unassembled WGS sequence"/>
</dbReference>
<dbReference type="SUPFAM" id="SSF52151">
    <property type="entry name" value="FabD/lysophospholipase-like"/>
    <property type="match status" value="1"/>
</dbReference>
<dbReference type="SMART" id="SM00827">
    <property type="entry name" value="PKS_AT"/>
    <property type="match status" value="1"/>
</dbReference>
<protein>
    <recommendedName>
        <fullName evidence="4">Malonyl CoA-acyl carrier protein transacylase</fullName>
        <ecNumber evidence="4">2.3.1.39</ecNumber>
    </recommendedName>
</protein>
<dbReference type="InterPro" id="IPR014043">
    <property type="entry name" value="Acyl_transferase_dom"/>
</dbReference>
<keyword evidence="1 4" id="KW-0808">Transferase</keyword>
<dbReference type="EMBL" id="LYVF01000165">
    <property type="protein sequence ID" value="OAT81269.1"/>
    <property type="molecule type" value="Genomic_DNA"/>
</dbReference>
<gene>
    <name evidence="7" type="ORF">A6M21_00285</name>
</gene>